<dbReference type="PANTHER" id="PTHR24421">
    <property type="entry name" value="NITRATE/NITRITE SENSOR PROTEIN NARX-RELATED"/>
    <property type="match status" value="1"/>
</dbReference>
<keyword evidence="11" id="KW-0408">Iron</keyword>
<dbReference type="InterPro" id="IPR011712">
    <property type="entry name" value="Sig_transdc_His_kin_sub3_dim/P"/>
</dbReference>
<evidence type="ECO:0000256" key="14">
    <source>
        <dbReference type="ARBA" id="ARBA00024827"/>
    </source>
</evidence>
<dbReference type="Pfam" id="PF02518">
    <property type="entry name" value="HATPase_c"/>
    <property type="match status" value="1"/>
</dbReference>
<feature type="transmembrane region" description="Helical" evidence="17">
    <location>
        <begin position="171"/>
        <end position="194"/>
    </location>
</feature>
<evidence type="ECO:0000256" key="12">
    <source>
        <dbReference type="ARBA" id="ARBA00023012"/>
    </source>
</evidence>
<feature type="transmembrane region" description="Helical" evidence="17">
    <location>
        <begin position="235"/>
        <end position="258"/>
    </location>
</feature>
<evidence type="ECO:0000256" key="10">
    <source>
        <dbReference type="ARBA" id="ARBA00022777"/>
    </source>
</evidence>
<evidence type="ECO:0000313" key="21">
    <source>
        <dbReference type="EMBL" id="TCS35992.1"/>
    </source>
</evidence>
<keyword evidence="8" id="KW-0808">Transferase</keyword>
<dbReference type="InterPro" id="IPR000700">
    <property type="entry name" value="PAS-assoc_C"/>
</dbReference>
<dbReference type="Proteomes" id="UP000295382">
    <property type="component" value="Unassembled WGS sequence"/>
</dbReference>
<dbReference type="GO" id="GO:0016020">
    <property type="term" value="C:membrane"/>
    <property type="evidence" value="ECO:0007669"/>
    <property type="project" value="InterPro"/>
</dbReference>
<dbReference type="GO" id="GO:0051539">
    <property type="term" value="F:4 iron, 4 sulfur cluster binding"/>
    <property type="evidence" value="ECO:0007669"/>
    <property type="project" value="UniProtKB-KW"/>
</dbReference>
<dbReference type="PANTHER" id="PTHR24421:SF58">
    <property type="entry name" value="SIGNAL TRANSDUCTION HISTIDINE-PROTEIN KINASE_PHOSPHATASE UHPB"/>
    <property type="match status" value="1"/>
</dbReference>
<accession>A0A4R3HSJ9</accession>
<dbReference type="CDD" id="cd00130">
    <property type="entry name" value="PAS"/>
    <property type="match status" value="1"/>
</dbReference>
<evidence type="ECO:0000259" key="18">
    <source>
        <dbReference type="PROSITE" id="PS50109"/>
    </source>
</evidence>
<keyword evidence="12" id="KW-0902">Two-component regulatory system</keyword>
<keyword evidence="17" id="KW-0472">Membrane</keyword>
<evidence type="ECO:0000313" key="22">
    <source>
        <dbReference type="Proteomes" id="UP000295382"/>
    </source>
</evidence>
<dbReference type="CDD" id="cd16917">
    <property type="entry name" value="HATPase_UhpB-NarQ-NarX-like"/>
    <property type="match status" value="1"/>
</dbReference>
<evidence type="ECO:0000256" key="7">
    <source>
        <dbReference type="ARBA" id="ARBA00022490"/>
    </source>
</evidence>
<dbReference type="PRINTS" id="PR00344">
    <property type="entry name" value="BCTRLSENSOR"/>
</dbReference>
<evidence type="ECO:0000256" key="5">
    <source>
        <dbReference type="ARBA" id="ARBA00017322"/>
    </source>
</evidence>
<evidence type="ECO:0000259" key="20">
    <source>
        <dbReference type="PROSITE" id="PS50113"/>
    </source>
</evidence>
<feature type="coiled-coil region" evidence="16">
    <location>
        <begin position="392"/>
        <end position="419"/>
    </location>
</feature>
<dbReference type="PROSITE" id="PS50113">
    <property type="entry name" value="PAC"/>
    <property type="match status" value="1"/>
</dbReference>
<dbReference type="GO" id="GO:0000155">
    <property type="term" value="F:phosphorelay sensor kinase activity"/>
    <property type="evidence" value="ECO:0007669"/>
    <property type="project" value="InterPro"/>
</dbReference>
<organism evidence="21 22">
    <name type="scientific">Paucimonas lemoignei</name>
    <name type="common">Pseudomonas lemoignei</name>
    <dbReference type="NCBI Taxonomy" id="29443"/>
    <lineage>
        <taxon>Bacteria</taxon>
        <taxon>Pseudomonadati</taxon>
        <taxon>Pseudomonadota</taxon>
        <taxon>Betaproteobacteria</taxon>
        <taxon>Burkholderiales</taxon>
        <taxon>Burkholderiaceae</taxon>
        <taxon>Paucimonas</taxon>
    </lineage>
</organism>
<keyword evidence="9" id="KW-0479">Metal-binding</keyword>
<evidence type="ECO:0000256" key="16">
    <source>
        <dbReference type="SAM" id="Coils"/>
    </source>
</evidence>
<proteinExistence type="predicted"/>
<dbReference type="GO" id="GO:0005737">
    <property type="term" value="C:cytoplasm"/>
    <property type="evidence" value="ECO:0007669"/>
    <property type="project" value="UniProtKB-SubCell"/>
</dbReference>
<dbReference type="GO" id="GO:0046872">
    <property type="term" value="F:metal ion binding"/>
    <property type="evidence" value="ECO:0007669"/>
    <property type="project" value="UniProtKB-KW"/>
</dbReference>
<dbReference type="Gene3D" id="3.30.450.20">
    <property type="entry name" value="PAS domain"/>
    <property type="match status" value="1"/>
</dbReference>
<keyword evidence="13" id="KW-0411">Iron-sulfur</keyword>
<dbReference type="PROSITE" id="PS50109">
    <property type="entry name" value="HIS_KIN"/>
    <property type="match status" value="1"/>
</dbReference>
<feature type="transmembrane region" description="Helical" evidence="17">
    <location>
        <begin position="100"/>
        <end position="118"/>
    </location>
</feature>
<feature type="transmembrane region" description="Helical" evidence="17">
    <location>
        <begin position="20"/>
        <end position="42"/>
    </location>
</feature>
<dbReference type="Gene3D" id="3.30.565.10">
    <property type="entry name" value="Histidine kinase-like ATPase, C-terminal domain"/>
    <property type="match status" value="1"/>
</dbReference>
<evidence type="ECO:0000256" key="6">
    <source>
        <dbReference type="ARBA" id="ARBA00022485"/>
    </source>
</evidence>
<evidence type="ECO:0000256" key="13">
    <source>
        <dbReference type="ARBA" id="ARBA00023014"/>
    </source>
</evidence>
<evidence type="ECO:0000256" key="3">
    <source>
        <dbReference type="ARBA" id="ARBA00004496"/>
    </source>
</evidence>
<dbReference type="InterPro" id="IPR003594">
    <property type="entry name" value="HATPase_dom"/>
</dbReference>
<dbReference type="NCBIfam" id="TIGR00229">
    <property type="entry name" value="sensory_box"/>
    <property type="match status" value="1"/>
</dbReference>
<dbReference type="SUPFAM" id="SSF55874">
    <property type="entry name" value="ATPase domain of HSP90 chaperone/DNA topoisomerase II/histidine kinase"/>
    <property type="match status" value="1"/>
</dbReference>
<comment type="caution">
    <text evidence="21">The sequence shown here is derived from an EMBL/GenBank/DDBJ whole genome shotgun (WGS) entry which is preliminary data.</text>
</comment>
<dbReference type="InterPro" id="IPR005467">
    <property type="entry name" value="His_kinase_dom"/>
</dbReference>
<protein>
    <recommendedName>
        <fullName evidence="5">Oxygen sensor histidine kinase NreB</fullName>
        <ecNumber evidence="4">2.7.13.3</ecNumber>
    </recommendedName>
    <alternativeName>
        <fullName evidence="15">Nitrogen regulation protein B</fullName>
    </alternativeName>
</protein>
<dbReference type="InterPro" id="IPR000014">
    <property type="entry name" value="PAS"/>
</dbReference>
<sequence>MLDMETSLFASVPDNQSLFLPATRTFTAAAILLSGLSLGLQIEPSIFKSAQVNRLLRIAARSFAGLMIFLGIVSLVDIAISKNFIPYLSTSIFSINVDLHAMSFLTALTAILAGWGLYRLDDVTHNKHFSAEYCAVAVLALMSVPVIGYLFNLPMLASPGPSPAISRETPWAFIALAIGMLLARPQHSMMAVLFSKAPGGRLLRSVLPATIILLVGLALLAKWGESQGFYGKEMISPLALLAGCALLLVLYWRAALILNQEYGTRVKGEAELAQTNHLIRIVSDFTTDAICVKDRRGRYIFANPMALKIFGRQLNKVVGFTSVQILEGQEEAAAAIEANHRTVLSEEKANAIEFTLKSAVGKRTYYVTTAPWFGKHGKIMGTVGIATDITDRKRSEDALRAQEARLEKLVEARTQEVRELIGHLETMREEEKRAIARELHDDMGASLTALNMHLAIMFQQISNEPGMAERIVQIKALLGSITATKRRIQNGLRPDKLDIFGIKTAITDQAMDFENYTGLSCSVSLPDEEVKYSSQVETSLFRMVQEALNNIAKHAKASHVDIILDDDGDYIYLTIRDNGVGIPPAVHPYTLTHGLRGMRERAAYLGGSIAIDSKPGAGTRISITLPKTHIISPAESATILDFPKHPA</sequence>
<keyword evidence="17" id="KW-1133">Transmembrane helix</keyword>
<comment type="subcellular location">
    <subcellularLocation>
        <location evidence="3">Cytoplasm</location>
    </subcellularLocation>
</comment>
<reference evidence="21 22" key="1">
    <citation type="submission" date="2019-03" db="EMBL/GenBank/DDBJ databases">
        <title>Genomic Encyclopedia of Type Strains, Phase IV (KMG-IV): sequencing the most valuable type-strain genomes for metagenomic binning, comparative biology and taxonomic classification.</title>
        <authorList>
            <person name="Goeker M."/>
        </authorList>
    </citation>
    <scope>NUCLEOTIDE SEQUENCE [LARGE SCALE GENOMIC DNA]</scope>
    <source>
        <strain evidence="21 22">DSM 7445</strain>
    </source>
</reference>
<dbReference type="InterPro" id="IPR013656">
    <property type="entry name" value="PAS_4"/>
</dbReference>
<dbReference type="InterPro" id="IPR050482">
    <property type="entry name" value="Sensor_HK_TwoCompSys"/>
</dbReference>
<dbReference type="InterPro" id="IPR035965">
    <property type="entry name" value="PAS-like_dom_sf"/>
</dbReference>
<evidence type="ECO:0000256" key="17">
    <source>
        <dbReference type="SAM" id="Phobius"/>
    </source>
</evidence>
<feature type="domain" description="PAS" evidence="19">
    <location>
        <begin position="274"/>
        <end position="347"/>
    </location>
</feature>
<dbReference type="AlphaFoldDB" id="A0A4R3HSJ9"/>
<feature type="transmembrane region" description="Helical" evidence="17">
    <location>
        <begin position="206"/>
        <end position="223"/>
    </location>
</feature>
<dbReference type="EMBL" id="SLZQ01000008">
    <property type="protein sequence ID" value="TCS35992.1"/>
    <property type="molecule type" value="Genomic_DNA"/>
</dbReference>
<evidence type="ECO:0000256" key="9">
    <source>
        <dbReference type="ARBA" id="ARBA00022723"/>
    </source>
</evidence>
<dbReference type="InterPro" id="IPR004358">
    <property type="entry name" value="Sig_transdc_His_kin-like_C"/>
</dbReference>
<keyword evidence="22" id="KW-1185">Reference proteome</keyword>
<dbReference type="SMART" id="SM00091">
    <property type="entry name" value="PAS"/>
    <property type="match status" value="1"/>
</dbReference>
<dbReference type="EC" id="2.7.13.3" evidence="4"/>
<feature type="transmembrane region" description="Helical" evidence="17">
    <location>
        <begin position="130"/>
        <end position="151"/>
    </location>
</feature>
<dbReference type="GO" id="GO:0046983">
    <property type="term" value="F:protein dimerization activity"/>
    <property type="evidence" value="ECO:0007669"/>
    <property type="project" value="InterPro"/>
</dbReference>
<evidence type="ECO:0000256" key="15">
    <source>
        <dbReference type="ARBA" id="ARBA00030800"/>
    </source>
</evidence>
<dbReference type="Pfam" id="PF07730">
    <property type="entry name" value="HisKA_3"/>
    <property type="match status" value="1"/>
</dbReference>
<feature type="transmembrane region" description="Helical" evidence="17">
    <location>
        <begin position="63"/>
        <end position="80"/>
    </location>
</feature>
<evidence type="ECO:0000256" key="11">
    <source>
        <dbReference type="ARBA" id="ARBA00023004"/>
    </source>
</evidence>
<keyword evidence="6" id="KW-0004">4Fe-4S</keyword>
<feature type="domain" description="Histidine kinase" evidence="18">
    <location>
        <begin position="540"/>
        <end position="629"/>
    </location>
</feature>
<evidence type="ECO:0000256" key="1">
    <source>
        <dbReference type="ARBA" id="ARBA00000085"/>
    </source>
</evidence>
<dbReference type="SUPFAM" id="SSF55785">
    <property type="entry name" value="PYP-like sensor domain (PAS domain)"/>
    <property type="match status" value="1"/>
</dbReference>
<keyword evidence="16" id="KW-0175">Coiled coil</keyword>
<comment type="catalytic activity">
    <reaction evidence="1">
        <text>ATP + protein L-histidine = ADP + protein N-phospho-L-histidine.</text>
        <dbReference type="EC" id="2.7.13.3"/>
    </reaction>
</comment>
<gene>
    <name evidence="21" type="ORF">EDC30_10855</name>
</gene>
<evidence type="ECO:0000259" key="19">
    <source>
        <dbReference type="PROSITE" id="PS50112"/>
    </source>
</evidence>
<dbReference type="SMART" id="SM00387">
    <property type="entry name" value="HATPase_c"/>
    <property type="match status" value="1"/>
</dbReference>
<keyword evidence="7" id="KW-0963">Cytoplasm</keyword>
<keyword evidence="10" id="KW-0418">Kinase</keyword>
<evidence type="ECO:0000256" key="4">
    <source>
        <dbReference type="ARBA" id="ARBA00012438"/>
    </source>
</evidence>
<evidence type="ECO:0000256" key="8">
    <source>
        <dbReference type="ARBA" id="ARBA00022679"/>
    </source>
</evidence>
<dbReference type="InterPro" id="IPR036890">
    <property type="entry name" value="HATPase_C_sf"/>
</dbReference>
<dbReference type="PROSITE" id="PS50112">
    <property type="entry name" value="PAS"/>
    <property type="match status" value="1"/>
</dbReference>
<comment type="cofactor">
    <cofactor evidence="2">
        <name>[4Fe-4S] cluster</name>
        <dbReference type="ChEBI" id="CHEBI:49883"/>
    </cofactor>
</comment>
<dbReference type="Pfam" id="PF08448">
    <property type="entry name" value="PAS_4"/>
    <property type="match status" value="1"/>
</dbReference>
<feature type="domain" description="PAC" evidence="20">
    <location>
        <begin position="350"/>
        <end position="401"/>
    </location>
</feature>
<keyword evidence="17" id="KW-0812">Transmembrane</keyword>
<dbReference type="Gene3D" id="1.20.5.1930">
    <property type="match status" value="1"/>
</dbReference>
<name>A0A4R3HSJ9_PAULE</name>
<evidence type="ECO:0000256" key="2">
    <source>
        <dbReference type="ARBA" id="ARBA00001966"/>
    </source>
</evidence>
<comment type="function">
    <text evidence="14">Member of the two-component regulatory system NreB/NreC involved in the control of dissimilatory nitrate/nitrite reduction in response to oxygen. NreB functions as a direct oxygen sensor histidine kinase which is autophosphorylated, in the absence of oxygen, probably at the conserved histidine residue, and transfers its phosphate group probably to a conserved aspartate residue of NreC. NreB/NreC activates the expression of the nitrate (narGHJI) and nitrite (nir) reductase operons, as well as the putative nitrate transporter gene narT.</text>
</comment>